<organism evidence="2 3">
    <name type="scientific">Cellulophaga baltica</name>
    <dbReference type="NCBI Taxonomy" id="76594"/>
    <lineage>
        <taxon>Bacteria</taxon>
        <taxon>Pseudomonadati</taxon>
        <taxon>Bacteroidota</taxon>
        <taxon>Flavobacteriia</taxon>
        <taxon>Flavobacteriales</taxon>
        <taxon>Flavobacteriaceae</taxon>
        <taxon>Cellulophaga</taxon>
    </lineage>
</organism>
<feature type="region of interest" description="Disordered" evidence="1">
    <location>
        <begin position="32"/>
        <end position="54"/>
    </location>
</feature>
<evidence type="ECO:0000313" key="3">
    <source>
        <dbReference type="Proteomes" id="UP000182114"/>
    </source>
</evidence>
<sequence>MKQLTISVVMGLLCVFTWILAAPVLTTSKVEVEKEKSTTENNSLASRAQTLTML</sequence>
<reference evidence="3" key="1">
    <citation type="submission" date="2016-10" db="EMBL/GenBank/DDBJ databases">
        <authorList>
            <person name="Varghese N."/>
            <person name="Submissions S."/>
        </authorList>
    </citation>
    <scope>NUCLEOTIDE SEQUENCE [LARGE SCALE GENOMIC DNA]</scope>
    <source>
        <strain evidence="3">DSM 24729</strain>
    </source>
</reference>
<keyword evidence="3" id="KW-1185">Reference proteome</keyword>
<dbReference type="RefSeq" id="WP_158399874.1">
    <property type="nucleotide sequence ID" value="NZ_FNBD01000003.1"/>
</dbReference>
<evidence type="ECO:0000256" key="1">
    <source>
        <dbReference type="SAM" id="MobiDB-lite"/>
    </source>
</evidence>
<proteinExistence type="predicted"/>
<protein>
    <submittedName>
        <fullName evidence="2">Uncharacterized protein</fullName>
    </submittedName>
</protein>
<feature type="compositionally biased region" description="Polar residues" evidence="1">
    <location>
        <begin position="41"/>
        <end position="54"/>
    </location>
</feature>
<accession>A0A1G7FDI2</accession>
<dbReference type="AlphaFoldDB" id="A0A1G7FDI2"/>
<name>A0A1G7FDI2_9FLAO</name>
<dbReference type="EMBL" id="FNBD01000003">
    <property type="protein sequence ID" value="SDE73897.1"/>
    <property type="molecule type" value="Genomic_DNA"/>
</dbReference>
<gene>
    <name evidence="2" type="ORF">SAMN04487992_103188</name>
</gene>
<dbReference type="Proteomes" id="UP000182114">
    <property type="component" value="Unassembled WGS sequence"/>
</dbReference>
<evidence type="ECO:0000313" key="2">
    <source>
        <dbReference type="EMBL" id="SDE73897.1"/>
    </source>
</evidence>